<dbReference type="GO" id="GO:0016787">
    <property type="term" value="F:hydrolase activity"/>
    <property type="evidence" value="ECO:0007669"/>
    <property type="project" value="UniProtKB-KW"/>
</dbReference>
<evidence type="ECO:0000259" key="4">
    <source>
        <dbReference type="Pfam" id="PF00135"/>
    </source>
</evidence>
<dbReference type="PROSITE" id="PS00122">
    <property type="entry name" value="CARBOXYLESTERASE_B_1"/>
    <property type="match status" value="1"/>
</dbReference>
<proteinExistence type="inferred from homology"/>
<keyword evidence="6" id="KW-1185">Reference proteome</keyword>
<feature type="domain" description="Carboxylesterase type B" evidence="4">
    <location>
        <begin position="35"/>
        <end position="512"/>
    </location>
</feature>
<evidence type="ECO:0000256" key="1">
    <source>
        <dbReference type="ARBA" id="ARBA00005964"/>
    </source>
</evidence>
<dbReference type="PANTHER" id="PTHR11559">
    <property type="entry name" value="CARBOXYLESTERASE"/>
    <property type="match status" value="1"/>
</dbReference>
<protein>
    <recommendedName>
        <fullName evidence="3">Carboxylic ester hydrolase</fullName>
        <ecNumber evidence="3">3.1.1.-</ecNumber>
    </recommendedName>
</protein>
<dbReference type="InterPro" id="IPR050309">
    <property type="entry name" value="Type-B_Carboxylest/Lipase"/>
</dbReference>
<dbReference type="InterPro" id="IPR019826">
    <property type="entry name" value="Carboxylesterase_B_AS"/>
</dbReference>
<dbReference type="EC" id="3.1.1.-" evidence="3"/>
<dbReference type="AlphaFoldDB" id="A0A7G9STY9"/>
<dbReference type="Pfam" id="PF00135">
    <property type="entry name" value="COesterase"/>
    <property type="match status" value="1"/>
</dbReference>
<dbReference type="PROSITE" id="PS00941">
    <property type="entry name" value="CARBOXYLESTERASE_B_2"/>
    <property type="match status" value="1"/>
</dbReference>
<dbReference type="Proteomes" id="UP000515804">
    <property type="component" value="Chromosome"/>
</dbReference>
<accession>A0A7G9STY9</accession>
<feature type="signal peptide" evidence="3">
    <location>
        <begin position="1"/>
        <end position="24"/>
    </location>
</feature>
<name>A0A7G9STY9_9GAMM</name>
<dbReference type="InterPro" id="IPR002018">
    <property type="entry name" value="CarbesteraseB"/>
</dbReference>
<organism evidence="5 6">
    <name type="scientific">Thermomonas carbonis</name>
    <dbReference type="NCBI Taxonomy" id="1463158"/>
    <lineage>
        <taxon>Bacteria</taxon>
        <taxon>Pseudomonadati</taxon>
        <taxon>Pseudomonadota</taxon>
        <taxon>Gammaproteobacteria</taxon>
        <taxon>Lysobacterales</taxon>
        <taxon>Lysobacteraceae</taxon>
        <taxon>Thermomonas</taxon>
    </lineage>
</organism>
<dbReference type="EMBL" id="CP060719">
    <property type="protein sequence ID" value="QNN71314.1"/>
    <property type="molecule type" value="Genomic_DNA"/>
</dbReference>
<evidence type="ECO:0000256" key="2">
    <source>
        <dbReference type="ARBA" id="ARBA00022801"/>
    </source>
</evidence>
<dbReference type="SUPFAM" id="SSF53474">
    <property type="entry name" value="alpha/beta-Hydrolases"/>
    <property type="match status" value="1"/>
</dbReference>
<gene>
    <name evidence="5" type="ORF">H9L16_07110</name>
</gene>
<dbReference type="InterPro" id="IPR029058">
    <property type="entry name" value="AB_hydrolase_fold"/>
</dbReference>
<evidence type="ECO:0000313" key="5">
    <source>
        <dbReference type="EMBL" id="QNN71314.1"/>
    </source>
</evidence>
<evidence type="ECO:0000313" key="6">
    <source>
        <dbReference type="Proteomes" id="UP000515804"/>
    </source>
</evidence>
<dbReference type="Gene3D" id="3.40.50.1820">
    <property type="entry name" value="alpha/beta hydrolase"/>
    <property type="match status" value="1"/>
</dbReference>
<keyword evidence="2 3" id="KW-0378">Hydrolase</keyword>
<keyword evidence="3" id="KW-0732">Signal</keyword>
<dbReference type="PROSITE" id="PS51257">
    <property type="entry name" value="PROKAR_LIPOPROTEIN"/>
    <property type="match status" value="1"/>
</dbReference>
<comment type="similarity">
    <text evidence="1 3">Belongs to the type-B carboxylesterase/lipase family.</text>
</comment>
<evidence type="ECO:0000256" key="3">
    <source>
        <dbReference type="RuleBase" id="RU361235"/>
    </source>
</evidence>
<dbReference type="KEGG" id="tcn:H9L16_07110"/>
<reference evidence="5 6" key="1">
    <citation type="submission" date="2020-08" db="EMBL/GenBank/DDBJ databases">
        <title>Genome sequence of Thermomonas carbonis KCTC 42013T.</title>
        <authorList>
            <person name="Hyun D.-W."/>
            <person name="Bae J.-W."/>
        </authorList>
    </citation>
    <scope>NUCLEOTIDE SEQUENCE [LARGE SCALE GENOMIC DNA]</scope>
    <source>
        <strain evidence="5 6">KCTC 42013</strain>
    </source>
</reference>
<dbReference type="InterPro" id="IPR019819">
    <property type="entry name" value="Carboxylesterase_B_CS"/>
</dbReference>
<sequence length="548" mass="58554">MKHRRIIASCAVAAGLALSLSCIAGGVSMTSPASGPVVAIQSGSVEGSNEAGLQVFKGIPYAAPPVGKLRWKPPTAVAAWKDVRAAKDFGKACIQPTTRAPSIYSSDVSPTGEDCLTLNVWAPDDAKNAPVFVWIHGGALWSGTSKETMYDGSALARQGLVVVSINYRMGVLGYLAHPQLSAESADGVSGNYGLLDQVAALQWVQDNIAKFGGDAGNVTIAGESAGGLSVLYLMASPNARGLFHKAIAQSAYMISTQHLKEDRYGVPAAEKIGIQLAAKSQVVNIAGLRDIDAQALTDGAAVLGFMPFAAVDGKVLPRQLVDSFGHREQAPVPLLVGFNSGEIRSLTMLAPPVPANAAAYESAIRERYGDLADEFLRLYPSSDMQESIYATTRDALYGWTSERLARAQAAIGQPSYLYLFDHGYPAADAAGLHAFHASEIPYVFGTFDKTPPRWPKVEAAPRETRMSDAMIGYWTSFARDGVPQAKGEAAWPRFAQGKSYMRFGDEPQVERALMPGMFELHEAAMVRRAKANQAWNWNVGMVSPVLAK</sequence>
<feature type="chain" id="PRO_5029033036" description="Carboxylic ester hydrolase" evidence="3">
    <location>
        <begin position="25"/>
        <end position="548"/>
    </location>
</feature>